<evidence type="ECO:0000256" key="1">
    <source>
        <dbReference type="SAM" id="SignalP"/>
    </source>
</evidence>
<evidence type="ECO:0000313" key="4">
    <source>
        <dbReference type="Proteomes" id="UP000468828"/>
    </source>
</evidence>
<comment type="caution">
    <text evidence="2">The sequence shown here is derived from an EMBL/GenBank/DDBJ whole genome shotgun (WGS) entry which is preliminary data.</text>
</comment>
<proteinExistence type="predicted"/>
<organism evidence="2 4">
    <name type="scientific">Modestobacter muralis</name>
    <dbReference type="NCBI Taxonomy" id="1608614"/>
    <lineage>
        <taxon>Bacteria</taxon>
        <taxon>Bacillati</taxon>
        <taxon>Actinomycetota</taxon>
        <taxon>Actinomycetes</taxon>
        <taxon>Geodermatophilales</taxon>
        <taxon>Geodermatophilaceae</taxon>
        <taxon>Modestobacter</taxon>
    </lineage>
</organism>
<dbReference type="Proteomes" id="UP000468828">
    <property type="component" value="Unassembled WGS sequence"/>
</dbReference>
<evidence type="ECO:0000313" key="5">
    <source>
        <dbReference type="Proteomes" id="UP000471152"/>
    </source>
</evidence>
<gene>
    <name evidence="3" type="ORF">G3R41_13580</name>
    <name evidence="2" type="ORF">GCU67_12925</name>
</gene>
<dbReference type="PROSITE" id="PS51257">
    <property type="entry name" value="PROKAR_LIPOPROTEIN"/>
    <property type="match status" value="1"/>
</dbReference>
<evidence type="ECO:0000313" key="2">
    <source>
        <dbReference type="EMBL" id="NEK95069.1"/>
    </source>
</evidence>
<dbReference type="Proteomes" id="UP000471152">
    <property type="component" value="Unassembled WGS sequence"/>
</dbReference>
<keyword evidence="1" id="KW-0732">Signal</keyword>
<accession>A0A6P0EX14</accession>
<dbReference type="AlphaFoldDB" id="A0A6P0EX14"/>
<sequence>MRTRPAALVLATAAVAVSLGLTGCSSGEAAAAAAAQEQRNDAVQELSAAQGATLVPVAAEIDQLSRAEQRAVLAMDTARSADVAEQIAAYEALAAAIDAAPTAAAVRAAVAKAGLEVDRTTGSEDVLVG</sequence>
<protein>
    <submittedName>
        <fullName evidence="2">Uncharacterized protein</fullName>
    </submittedName>
</protein>
<feature type="signal peptide" evidence="1">
    <location>
        <begin position="1"/>
        <end position="29"/>
    </location>
</feature>
<dbReference type="EMBL" id="JAAGWB010000036">
    <property type="protein sequence ID" value="NEN51957.1"/>
    <property type="molecule type" value="Genomic_DNA"/>
</dbReference>
<feature type="chain" id="PRO_5038252069" evidence="1">
    <location>
        <begin position="30"/>
        <end position="129"/>
    </location>
</feature>
<evidence type="ECO:0000313" key="3">
    <source>
        <dbReference type="EMBL" id="NEN51957.1"/>
    </source>
</evidence>
<reference evidence="2 4" key="1">
    <citation type="submission" date="2020-01" db="EMBL/GenBank/DDBJ databases">
        <title>the WGS Modestobacter muralis CPCC 204518.</title>
        <authorList>
            <person name="Jiang Z."/>
        </authorList>
    </citation>
    <scope>NUCLEOTIDE SEQUENCE [LARGE SCALE GENOMIC DNA]</scope>
    <source>
        <strain evidence="2 4">DSM 100205</strain>
    </source>
</reference>
<reference evidence="3 5" key="2">
    <citation type="submission" date="2020-02" db="EMBL/GenBank/DDBJ databases">
        <title>The WGS of Modestobacter muralis DSM 100205.</title>
        <authorList>
            <person name="Jiang Z."/>
        </authorList>
    </citation>
    <scope>NUCLEOTIDE SEQUENCE [LARGE SCALE GENOMIC DNA]</scope>
    <source>
        <strain evidence="3 5">DSM 100205</strain>
    </source>
</reference>
<name>A0A6P0EX14_9ACTN</name>
<dbReference type="EMBL" id="JAAGWH010000034">
    <property type="protein sequence ID" value="NEK95069.1"/>
    <property type="molecule type" value="Genomic_DNA"/>
</dbReference>
<dbReference type="RefSeq" id="WP_163611636.1">
    <property type="nucleotide sequence ID" value="NZ_JAAGWB010000036.1"/>
</dbReference>
<keyword evidence="4" id="KW-1185">Reference proteome</keyword>